<protein>
    <submittedName>
        <fullName evidence="2">Uncharacterized protein</fullName>
    </submittedName>
</protein>
<dbReference type="Gene3D" id="2.130.10.130">
    <property type="entry name" value="Integrin alpha, N-terminal"/>
    <property type="match status" value="1"/>
</dbReference>
<evidence type="ECO:0000313" key="3">
    <source>
        <dbReference type="Proteomes" id="UP001642483"/>
    </source>
</evidence>
<feature type="signal peptide" evidence="1">
    <location>
        <begin position="1"/>
        <end position="30"/>
    </location>
</feature>
<dbReference type="InterPro" id="IPR028994">
    <property type="entry name" value="Integrin_alpha_N"/>
</dbReference>
<organism evidence="2 3">
    <name type="scientific">Clavelina lepadiformis</name>
    <name type="common">Light-bulb sea squirt</name>
    <name type="synonym">Ascidia lepadiformis</name>
    <dbReference type="NCBI Taxonomy" id="159417"/>
    <lineage>
        <taxon>Eukaryota</taxon>
        <taxon>Metazoa</taxon>
        <taxon>Chordata</taxon>
        <taxon>Tunicata</taxon>
        <taxon>Ascidiacea</taxon>
        <taxon>Aplousobranchia</taxon>
        <taxon>Clavelinidae</taxon>
        <taxon>Clavelina</taxon>
    </lineage>
</organism>
<feature type="chain" id="PRO_5046381398" evidence="1">
    <location>
        <begin position="31"/>
        <end position="241"/>
    </location>
</feature>
<keyword evidence="1" id="KW-0732">Signal</keyword>
<proteinExistence type="predicted"/>
<accession>A0ABP0F2F4</accession>
<dbReference type="EMBL" id="CAWYQH010000002">
    <property type="protein sequence ID" value="CAK8673901.1"/>
    <property type="molecule type" value="Genomic_DNA"/>
</dbReference>
<reference evidence="2 3" key="1">
    <citation type="submission" date="2024-02" db="EMBL/GenBank/DDBJ databases">
        <authorList>
            <person name="Daric V."/>
            <person name="Darras S."/>
        </authorList>
    </citation>
    <scope>NUCLEOTIDE SEQUENCE [LARGE SCALE GENOMIC DNA]</scope>
</reference>
<keyword evidence="3" id="KW-1185">Reference proteome</keyword>
<name>A0ABP0F2F4_CLALP</name>
<evidence type="ECO:0000313" key="2">
    <source>
        <dbReference type="EMBL" id="CAK8673901.1"/>
    </source>
</evidence>
<gene>
    <name evidence="2" type="ORF">CVLEPA_LOCUS3639</name>
</gene>
<sequence>MKVHAYHRKVGLLIKFMHLVVLFQMERTEAFNILVDGHTENVFVRKDEVNSFGETNREFNGDSFFGYNIFLQLINNGFEDTIQFATGAPTEMLQSYKNSNTEEGGLIKEPSPQLRAAVSSTDAMGELYYCETSQLHFMNTTHFRIHNCTRNANIDRQLAGFELSNQDALGISLSSFPLKKTGQSLSTANTMVTCAHLREHDCGTNYKAEGACYVSETVPGRGDSQKITQWQKRVPCRHSES</sequence>
<evidence type="ECO:0000256" key="1">
    <source>
        <dbReference type="SAM" id="SignalP"/>
    </source>
</evidence>
<dbReference type="Proteomes" id="UP001642483">
    <property type="component" value="Unassembled WGS sequence"/>
</dbReference>
<comment type="caution">
    <text evidence="2">The sequence shown here is derived from an EMBL/GenBank/DDBJ whole genome shotgun (WGS) entry which is preliminary data.</text>
</comment>